<dbReference type="HAMAP" id="MF_00512">
    <property type="entry name" value="Ribosomal_eS6"/>
    <property type="match status" value="1"/>
</dbReference>
<proteinExistence type="inferred from homology"/>
<feature type="region of interest" description="Disordered" evidence="4">
    <location>
        <begin position="1"/>
        <end position="41"/>
    </location>
</feature>
<dbReference type="SMART" id="SM01405">
    <property type="entry name" value="Ribosomal_S6e"/>
    <property type="match status" value="1"/>
</dbReference>
<comment type="caution">
    <text evidence="6">The sequence shown here is derived from an EMBL/GenBank/DDBJ whole genome shotgun (WGS) entry which is preliminary data.</text>
</comment>
<dbReference type="EMBL" id="MCGE01000025">
    <property type="protein sequence ID" value="ORZ10137.1"/>
    <property type="molecule type" value="Genomic_DNA"/>
</dbReference>
<dbReference type="AlphaFoldDB" id="A0A1X2I7J4"/>
<dbReference type="GO" id="GO:1990904">
    <property type="term" value="C:ribonucleoprotein complex"/>
    <property type="evidence" value="ECO:0007669"/>
    <property type="project" value="UniProtKB-KW"/>
</dbReference>
<feature type="region of interest" description="Disordered" evidence="4">
    <location>
        <begin position="513"/>
        <end position="534"/>
    </location>
</feature>
<dbReference type="InterPro" id="IPR001377">
    <property type="entry name" value="Ribosomal_eS6"/>
</dbReference>
<protein>
    <submittedName>
        <fullName evidence="6">Ribosomal protein S6e-domain-containing protein</fullName>
    </submittedName>
</protein>
<dbReference type="STRING" id="90262.A0A1X2I7J4"/>
<evidence type="ECO:0000256" key="1">
    <source>
        <dbReference type="ARBA" id="ARBA00009312"/>
    </source>
</evidence>
<sequence>MVWFFGKKDNDNNDDQERLNGHDQQDNHDPSQSPYAPKEQDEELPMDLGSLQDIFSFSFIRGRPITNFLLAILWSIGLPILLYHILLPHLGQVLAMIIASSPPLAIVVLRIFKEKAVDILGIVAGLSFLISGIISIAEPEEKTSAICESIVPLLVGVFCLASLIPIRIGNFESRPLIFQVANQVMPRQEEDENLNAYDHRRRQQQQQPSTKRQKLDYLYTHMSRFRQDMRVMTACWGITLVVTFIVKVIVVLTNVDTGYAETVGYIVFGLATGLMIMFTWFYTKVVKRHVTDSTKEGLHNATWGVQTMGNTFGQVLNIANPATGCQKLIEIDDERRLRGFYDKRMSQEVSGDALGDEFKGYVFRISGGNDKQGFPMKQGVLLPHRVRLLLSKGHSCYRPRRTGERKRKSVRGCIVSSDLSVLSLVVVKQGEQDIPGLTDTAVPKRLGPKRASKIRKFFNLSHADDVRNPKIQRLVTPATLQRKRHRVAIKRRRAEASKEAEAEYKQLLAKRVKETKEKKLERRRTSSMQKSASA</sequence>
<gene>
    <name evidence="6" type="ORF">BCR42DRAFT_454654</name>
</gene>
<keyword evidence="5" id="KW-0812">Transmembrane</keyword>
<keyword evidence="7" id="KW-1185">Reference proteome</keyword>
<keyword evidence="5" id="KW-1133">Transmembrane helix</keyword>
<dbReference type="GO" id="GO:0006412">
    <property type="term" value="P:translation"/>
    <property type="evidence" value="ECO:0007669"/>
    <property type="project" value="InterPro"/>
</dbReference>
<feature type="transmembrane region" description="Helical" evidence="5">
    <location>
        <begin position="231"/>
        <end position="250"/>
    </location>
</feature>
<dbReference type="Gene3D" id="1.20.5.2650">
    <property type="match status" value="2"/>
</dbReference>
<feature type="transmembrane region" description="Helical" evidence="5">
    <location>
        <begin position="119"/>
        <end position="137"/>
    </location>
</feature>
<evidence type="ECO:0000313" key="6">
    <source>
        <dbReference type="EMBL" id="ORZ10137.1"/>
    </source>
</evidence>
<comment type="similarity">
    <text evidence="1">Belongs to the eukaryotic ribosomal protein eS6 family.</text>
</comment>
<keyword evidence="5" id="KW-0472">Membrane</keyword>
<feature type="compositionally biased region" description="Basic and acidic residues" evidence="4">
    <location>
        <begin position="513"/>
        <end position="524"/>
    </location>
</feature>
<dbReference type="InterPro" id="IPR020924">
    <property type="entry name" value="Ribosomal_eS6_arc"/>
</dbReference>
<dbReference type="OrthoDB" id="2328895at2759"/>
<reference evidence="6 7" key="1">
    <citation type="submission" date="2016-07" db="EMBL/GenBank/DDBJ databases">
        <title>Pervasive Adenine N6-methylation of Active Genes in Fungi.</title>
        <authorList>
            <consortium name="DOE Joint Genome Institute"/>
            <person name="Mondo S.J."/>
            <person name="Dannebaum R.O."/>
            <person name="Kuo R.C."/>
            <person name="Labutti K."/>
            <person name="Haridas S."/>
            <person name="Kuo A."/>
            <person name="Salamov A."/>
            <person name="Ahrendt S.R."/>
            <person name="Lipzen A."/>
            <person name="Sullivan W."/>
            <person name="Andreopoulos W.B."/>
            <person name="Clum A."/>
            <person name="Lindquist E."/>
            <person name="Daum C."/>
            <person name="Ramamoorthy G.K."/>
            <person name="Gryganskyi A."/>
            <person name="Culley D."/>
            <person name="Magnuson J.K."/>
            <person name="James T.Y."/>
            <person name="O'Malley M.A."/>
            <person name="Stajich J.E."/>
            <person name="Spatafora J.W."/>
            <person name="Visel A."/>
            <person name="Grigoriev I.V."/>
        </authorList>
    </citation>
    <scope>NUCLEOTIDE SEQUENCE [LARGE SCALE GENOMIC DNA]</scope>
    <source>
        <strain evidence="6 7">NRRL 1336</strain>
    </source>
</reference>
<evidence type="ECO:0000256" key="4">
    <source>
        <dbReference type="SAM" id="MobiDB-lite"/>
    </source>
</evidence>
<feature type="transmembrane region" description="Helical" evidence="5">
    <location>
        <begin position="68"/>
        <end position="87"/>
    </location>
</feature>
<dbReference type="GO" id="GO:0003735">
    <property type="term" value="F:structural constituent of ribosome"/>
    <property type="evidence" value="ECO:0007669"/>
    <property type="project" value="InterPro"/>
</dbReference>
<dbReference type="PANTHER" id="PTHR11502">
    <property type="entry name" value="40S RIBOSOMAL PROTEIN S6"/>
    <property type="match status" value="1"/>
</dbReference>
<dbReference type="InterPro" id="IPR018282">
    <property type="entry name" value="Ribosomal_eS6_CS"/>
</dbReference>
<feature type="transmembrane region" description="Helical" evidence="5">
    <location>
        <begin position="262"/>
        <end position="282"/>
    </location>
</feature>
<feature type="transmembrane region" description="Helical" evidence="5">
    <location>
        <begin position="149"/>
        <end position="168"/>
    </location>
</feature>
<name>A0A1X2I7J4_9FUNG</name>
<organism evidence="6 7">
    <name type="scientific">Absidia repens</name>
    <dbReference type="NCBI Taxonomy" id="90262"/>
    <lineage>
        <taxon>Eukaryota</taxon>
        <taxon>Fungi</taxon>
        <taxon>Fungi incertae sedis</taxon>
        <taxon>Mucoromycota</taxon>
        <taxon>Mucoromycotina</taxon>
        <taxon>Mucoromycetes</taxon>
        <taxon>Mucorales</taxon>
        <taxon>Cunninghamellaceae</taxon>
        <taxon>Absidia</taxon>
    </lineage>
</organism>
<feature type="transmembrane region" description="Helical" evidence="5">
    <location>
        <begin position="93"/>
        <end position="112"/>
    </location>
</feature>
<dbReference type="PROSITE" id="PS00578">
    <property type="entry name" value="RIBOSOMAL_S6E"/>
    <property type="match status" value="1"/>
</dbReference>
<keyword evidence="3" id="KW-0687">Ribonucleoprotein</keyword>
<evidence type="ECO:0000256" key="5">
    <source>
        <dbReference type="SAM" id="Phobius"/>
    </source>
</evidence>
<keyword evidence="2 6" id="KW-0689">Ribosomal protein</keyword>
<accession>A0A1X2I7J4</accession>
<dbReference type="Pfam" id="PF01092">
    <property type="entry name" value="Ribosomal_S6e"/>
    <property type="match status" value="1"/>
</dbReference>
<dbReference type="NCBIfam" id="NF041646">
    <property type="entry name" value="VC0807_fam"/>
    <property type="match status" value="1"/>
</dbReference>
<feature type="compositionally biased region" description="Basic and acidic residues" evidence="4">
    <location>
        <begin position="1"/>
        <end position="29"/>
    </location>
</feature>
<dbReference type="GO" id="GO:0005840">
    <property type="term" value="C:ribosome"/>
    <property type="evidence" value="ECO:0007669"/>
    <property type="project" value="UniProtKB-KW"/>
</dbReference>
<dbReference type="Proteomes" id="UP000193560">
    <property type="component" value="Unassembled WGS sequence"/>
</dbReference>
<evidence type="ECO:0000256" key="3">
    <source>
        <dbReference type="ARBA" id="ARBA00023274"/>
    </source>
</evidence>
<evidence type="ECO:0000313" key="7">
    <source>
        <dbReference type="Proteomes" id="UP000193560"/>
    </source>
</evidence>
<evidence type="ECO:0000256" key="2">
    <source>
        <dbReference type="ARBA" id="ARBA00022980"/>
    </source>
</evidence>